<proteinExistence type="predicted"/>
<comment type="caution">
    <text evidence="1">The sequence shown here is derived from an EMBL/GenBank/DDBJ whole genome shotgun (WGS) entry which is preliminary data.</text>
</comment>
<dbReference type="SUPFAM" id="SSF56655">
    <property type="entry name" value="Carbohydrate phosphatase"/>
    <property type="match status" value="1"/>
</dbReference>
<sequence>MDVISEAISLEAAKALVEVAREAGRAILDVYGADDFNVEYKDDDSPLTEADRRSHE</sequence>
<evidence type="ECO:0000313" key="1">
    <source>
        <dbReference type="EMBL" id="KKL10336.1"/>
    </source>
</evidence>
<organism evidence="1">
    <name type="scientific">marine sediment metagenome</name>
    <dbReference type="NCBI Taxonomy" id="412755"/>
    <lineage>
        <taxon>unclassified sequences</taxon>
        <taxon>metagenomes</taxon>
        <taxon>ecological metagenomes</taxon>
    </lineage>
</organism>
<accession>A0A0F9CXI1</accession>
<protein>
    <recommendedName>
        <fullName evidence="2">3'(2'),5'-bisphosphate nucleotidase CysQ</fullName>
    </recommendedName>
</protein>
<reference evidence="1" key="1">
    <citation type="journal article" date="2015" name="Nature">
        <title>Complex archaea that bridge the gap between prokaryotes and eukaryotes.</title>
        <authorList>
            <person name="Spang A."/>
            <person name="Saw J.H."/>
            <person name="Jorgensen S.L."/>
            <person name="Zaremba-Niedzwiedzka K."/>
            <person name="Martijn J."/>
            <person name="Lind A.E."/>
            <person name="van Eijk R."/>
            <person name="Schleper C."/>
            <person name="Guy L."/>
            <person name="Ettema T.J."/>
        </authorList>
    </citation>
    <scope>NUCLEOTIDE SEQUENCE</scope>
</reference>
<gene>
    <name evidence="1" type="ORF">LCGC14_2556840</name>
</gene>
<dbReference type="AlphaFoldDB" id="A0A0F9CXI1"/>
<feature type="non-terminal residue" evidence="1">
    <location>
        <position position="56"/>
    </location>
</feature>
<evidence type="ECO:0008006" key="2">
    <source>
        <dbReference type="Google" id="ProtNLM"/>
    </source>
</evidence>
<dbReference type="Gene3D" id="3.30.540.10">
    <property type="entry name" value="Fructose-1,6-Bisphosphatase, subunit A, domain 1"/>
    <property type="match status" value="1"/>
</dbReference>
<name>A0A0F9CXI1_9ZZZZ</name>
<dbReference type="EMBL" id="LAZR01042100">
    <property type="protein sequence ID" value="KKL10336.1"/>
    <property type="molecule type" value="Genomic_DNA"/>
</dbReference>